<sequence length="67" mass="7510">MIAIPSEHGLLEWEIEGGSLADLARADETLDGWPRIRFKHSAVAWSRRPKLLGAAESYSGPSRTRRH</sequence>
<accession>A0ABT0S286</accession>
<evidence type="ECO:0000313" key="1">
    <source>
        <dbReference type="EMBL" id="MCL6729778.1"/>
    </source>
</evidence>
<proteinExistence type="predicted"/>
<keyword evidence="2" id="KW-1185">Reference proteome</keyword>
<protein>
    <submittedName>
        <fullName evidence="1">Uncharacterized protein</fullName>
    </submittedName>
</protein>
<dbReference type="EMBL" id="JAMGBE010000002">
    <property type="protein sequence ID" value="MCL6729778.1"/>
    <property type="molecule type" value="Genomic_DNA"/>
</dbReference>
<name>A0ABT0S286_9SPHN</name>
<organism evidence="1 2">
    <name type="scientific">Sphingomonas hankyongi</name>
    <dbReference type="NCBI Taxonomy" id="2908209"/>
    <lineage>
        <taxon>Bacteria</taxon>
        <taxon>Pseudomonadati</taxon>
        <taxon>Pseudomonadota</taxon>
        <taxon>Alphaproteobacteria</taxon>
        <taxon>Sphingomonadales</taxon>
        <taxon>Sphingomonadaceae</taxon>
        <taxon>Sphingomonas</taxon>
    </lineage>
</organism>
<dbReference type="RefSeq" id="WP_249831250.1">
    <property type="nucleotide sequence ID" value="NZ_JAMGBE010000002.1"/>
</dbReference>
<reference evidence="1" key="1">
    <citation type="submission" date="2022-05" db="EMBL/GenBank/DDBJ databases">
        <authorList>
            <person name="Jo J.-H."/>
            <person name="Im W.-T."/>
        </authorList>
    </citation>
    <scope>NUCLEOTIDE SEQUENCE</scope>
    <source>
        <strain evidence="1">SE220</strain>
    </source>
</reference>
<comment type="caution">
    <text evidence="1">The sequence shown here is derived from an EMBL/GenBank/DDBJ whole genome shotgun (WGS) entry which is preliminary data.</text>
</comment>
<dbReference type="Proteomes" id="UP001165342">
    <property type="component" value="Unassembled WGS sequence"/>
</dbReference>
<gene>
    <name evidence="1" type="ORF">LZ538_06875</name>
</gene>
<evidence type="ECO:0000313" key="2">
    <source>
        <dbReference type="Proteomes" id="UP001165342"/>
    </source>
</evidence>